<organism evidence="1 2">
    <name type="scientific">Hibiscus sabdariffa</name>
    <name type="common">roselle</name>
    <dbReference type="NCBI Taxonomy" id="183260"/>
    <lineage>
        <taxon>Eukaryota</taxon>
        <taxon>Viridiplantae</taxon>
        <taxon>Streptophyta</taxon>
        <taxon>Embryophyta</taxon>
        <taxon>Tracheophyta</taxon>
        <taxon>Spermatophyta</taxon>
        <taxon>Magnoliopsida</taxon>
        <taxon>eudicotyledons</taxon>
        <taxon>Gunneridae</taxon>
        <taxon>Pentapetalae</taxon>
        <taxon>rosids</taxon>
        <taxon>malvids</taxon>
        <taxon>Malvales</taxon>
        <taxon>Malvaceae</taxon>
        <taxon>Malvoideae</taxon>
        <taxon>Hibiscus</taxon>
    </lineage>
</organism>
<gene>
    <name evidence="1" type="ORF">V6N12_004809</name>
</gene>
<keyword evidence="2" id="KW-1185">Reference proteome</keyword>
<reference evidence="1 2" key="1">
    <citation type="journal article" date="2024" name="G3 (Bethesda)">
        <title>Genome assembly of Hibiscus sabdariffa L. provides insights into metabolisms of medicinal natural products.</title>
        <authorList>
            <person name="Kim T."/>
        </authorList>
    </citation>
    <scope>NUCLEOTIDE SEQUENCE [LARGE SCALE GENOMIC DNA]</scope>
    <source>
        <strain evidence="1">TK-2024</strain>
        <tissue evidence="1">Old leaves</tissue>
    </source>
</reference>
<dbReference type="Proteomes" id="UP001472677">
    <property type="component" value="Unassembled WGS sequence"/>
</dbReference>
<comment type="caution">
    <text evidence="1">The sequence shown here is derived from an EMBL/GenBank/DDBJ whole genome shotgun (WGS) entry which is preliminary data.</text>
</comment>
<evidence type="ECO:0000313" key="1">
    <source>
        <dbReference type="EMBL" id="KAK8520883.1"/>
    </source>
</evidence>
<evidence type="ECO:0000313" key="2">
    <source>
        <dbReference type="Proteomes" id="UP001472677"/>
    </source>
</evidence>
<name>A0ABR2CMN0_9ROSI</name>
<sequence length="152" mass="16749">MSELAVLMAERICTRSTSTMSDLPRTHKSSFLSWTVKCGIAMRLGKATYGVFHHQPGSLTNASLCSNYPMGDISVQQNGSFQNFKAPLLSPSDEASSGVKCDIKLLLVRKREKGQKVDCPLCHIPRVPSFLLVTIHDPDIRVCVCKHPAEFS</sequence>
<protein>
    <submittedName>
        <fullName evidence="1">Uncharacterized protein</fullName>
    </submittedName>
</protein>
<accession>A0ABR2CMN0</accession>
<proteinExistence type="predicted"/>
<dbReference type="EMBL" id="JBBPBM010000048">
    <property type="protein sequence ID" value="KAK8520883.1"/>
    <property type="molecule type" value="Genomic_DNA"/>
</dbReference>